<comment type="caution">
    <text evidence="2">The sequence shown here is derived from an EMBL/GenBank/DDBJ whole genome shotgun (WGS) entry which is preliminary data.</text>
</comment>
<dbReference type="Gene3D" id="1.10.3990.20">
    <property type="entry name" value="protein bp1543"/>
    <property type="match status" value="1"/>
</dbReference>
<dbReference type="Proteomes" id="UP000613160">
    <property type="component" value="Unassembled WGS sequence"/>
</dbReference>
<reference evidence="2" key="2">
    <citation type="submission" date="2020-09" db="EMBL/GenBank/DDBJ databases">
        <authorList>
            <person name="Sun Q."/>
            <person name="Zhou Y."/>
        </authorList>
    </citation>
    <scope>NUCLEOTIDE SEQUENCE</scope>
    <source>
        <strain evidence="2">CGMCC 1.15493</strain>
    </source>
</reference>
<gene>
    <name evidence="2" type="ORF">GCM10011335_24140</name>
</gene>
<evidence type="ECO:0000313" key="3">
    <source>
        <dbReference type="Proteomes" id="UP000613160"/>
    </source>
</evidence>
<dbReference type="InterPro" id="IPR038268">
    <property type="entry name" value="RHH_sf"/>
</dbReference>
<keyword evidence="3" id="KW-1185">Reference proteome</keyword>
<feature type="domain" description="Ribbon-helix-helix" evidence="1">
    <location>
        <begin position="3"/>
        <end position="65"/>
    </location>
</feature>
<dbReference type="Pfam" id="PF13467">
    <property type="entry name" value="RHH_4"/>
    <property type="match status" value="1"/>
</dbReference>
<name>A0A916XY83_9HYPH</name>
<accession>A0A916XY83</accession>
<dbReference type="InterPro" id="IPR027373">
    <property type="entry name" value="RHH_dom"/>
</dbReference>
<proteinExistence type="predicted"/>
<dbReference type="AlphaFoldDB" id="A0A916XY83"/>
<reference evidence="2" key="1">
    <citation type="journal article" date="2014" name="Int. J. Syst. Evol. Microbiol.">
        <title>Complete genome sequence of Corynebacterium casei LMG S-19264T (=DSM 44701T), isolated from a smear-ripened cheese.</title>
        <authorList>
            <consortium name="US DOE Joint Genome Institute (JGI-PGF)"/>
            <person name="Walter F."/>
            <person name="Albersmeier A."/>
            <person name="Kalinowski J."/>
            <person name="Ruckert C."/>
        </authorList>
    </citation>
    <scope>NUCLEOTIDE SEQUENCE</scope>
    <source>
        <strain evidence="2">CGMCC 1.15493</strain>
    </source>
</reference>
<evidence type="ECO:0000259" key="1">
    <source>
        <dbReference type="Pfam" id="PF13467"/>
    </source>
</evidence>
<protein>
    <submittedName>
        <fullName evidence="2">Aryl-sulfate sulfotransferase</fullName>
    </submittedName>
</protein>
<dbReference type="EMBL" id="BMJJ01000005">
    <property type="protein sequence ID" value="GGD20392.1"/>
    <property type="molecule type" value="Genomic_DNA"/>
</dbReference>
<sequence>MIVKRSITIRGHRTSISIEDAFWIRLQAIAGARAQPIAALVAAIDAGREPGSNLSSAVRLFVLDEALGRHA</sequence>
<organism evidence="2 3">
    <name type="scientific">Aureimonas glaciei</name>
    <dbReference type="NCBI Taxonomy" id="1776957"/>
    <lineage>
        <taxon>Bacteria</taxon>
        <taxon>Pseudomonadati</taxon>
        <taxon>Pseudomonadota</taxon>
        <taxon>Alphaproteobacteria</taxon>
        <taxon>Hyphomicrobiales</taxon>
        <taxon>Aurantimonadaceae</taxon>
        <taxon>Aureimonas</taxon>
    </lineage>
</organism>
<evidence type="ECO:0000313" key="2">
    <source>
        <dbReference type="EMBL" id="GGD20392.1"/>
    </source>
</evidence>
<dbReference type="RefSeq" id="WP_188850875.1">
    <property type="nucleotide sequence ID" value="NZ_BMJJ01000005.1"/>
</dbReference>